<keyword evidence="2" id="KW-0472">Membrane</keyword>
<evidence type="ECO:0000256" key="1">
    <source>
        <dbReference type="SAM" id="MobiDB-lite"/>
    </source>
</evidence>
<feature type="transmembrane region" description="Helical" evidence="2">
    <location>
        <begin position="522"/>
        <end position="543"/>
    </location>
</feature>
<keyword evidence="2" id="KW-1133">Transmembrane helix</keyword>
<comment type="caution">
    <text evidence="3">The sequence shown here is derived from an EMBL/GenBank/DDBJ whole genome shotgun (WGS) entry which is preliminary data.</text>
</comment>
<feature type="compositionally biased region" description="Polar residues" evidence="1">
    <location>
        <begin position="120"/>
        <end position="132"/>
    </location>
</feature>
<feature type="transmembrane region" description="Helical" evidence="2">
    <location>
        <begin position="328"/>
        <end position="347"/>
    </location>
</feature>
<feature type="transmembrane region" description="Helical" evidence="2">
    <location>
        <begin position="372"/>
        <end position="397"/>
    </location>
</feature>
<feature type="region of interest" description="Disordered" evidence="1">
    <location>
        <begin position="1244"/>
        <end position="1267"/>
    </location>
</feature>
<evidence type="ECO:0000256" key="2">
    <source>
        <dbReference type="SAM" id="Phobius"/>
    </source>
</evidence>
<sequence length="1267" mass="143382">MAVKDLVQQYEQAQSPPGSGSRTSSHLTQQRSHHSARTPVPIEVEGDAVDHELQPQRARFLNHATRPNRRSSPDQTDTHASPYASTLVDGTPAANRKSQELSLKAAERSVFIQSEPTLIASGSDSSIPTLSADSGEPHSGKHDYPPRSVWSDDCEEPLRFPHQHMTHSRRRSTQQAHQPIPAPVIFSRNALPLSLPNLDCYLSSLPAPILGDGCDDSSPMFPPLDALAKSVRSLDDLETNSTVAPVWRNRSTILGGTINILIAFLGSSALASFYSLQGLINTVQIFALILSTIVPVGGHDLKDKWRKLFLGTIPNVLALNFAPALFQSLIFLLVVMTIASCLLYYFYRATIQCDRYTSIEGLQQTETQGKQWMLVIVTFLLTVLYLPLSTMSVHVLVWSEELWPIPNPYLNATQFPPSLPPLGSPSEFRDPLDFCWTTTMKRNEVNWAPVVVVLSAVVFLVFAVWFPIALRRVIQRSVPKVDKFTELGRPRSHVDMDGEYHLLLDRDRNPFNFLYSNFRRGWGTYISTYLFAKLSTLVIIAVVDPNNCFFRSFSRTSIPIARQSLLLTSTLGFFVAQCIYTPFMDPINNASEWTSRLNYLTTSITALAITLNIPGRNIIDSYVLYCIYVITYGLGFYFSVISFAWMQRNVKRLTRRIDFSVDIFSPRLDTSSTSIHTKRRIWQESITALMLTDLDCAIPPKQPMAFAQSRDSRFPPYLLDFMGTPGERHVENLKIFREVGSYEYNRAVELSSGPDFALYQHLEDVILKNFIGPDSYWKPLEADEEEDKGAPGCHNFFGNAWWIPFPPTLVIRYDDGQYAVAKGASELRAYIEQNSSRAVQQRCLIRMSLRALEGQIVQWPYDHFQPVGSQGSWCCGSRYHAVSQQHYGHAVLSIKRRGHLAWQGMQLGSGFDIQLKFAKGVQTGGDVIGLNDDFDLTSTLARFLAINKQLIDERLFAVEEVLAGYRRHHRKEFRWKAKVLSYKSLTFVYDRPRDPNGLAQSSIEFEKDQRVCRLMSNSERVFSSAYFRLSAVSKSEAATWWYIFWDDLWRRNHDTVSGLEKYPTDFNPHYRTCIAYTPLPRAALETFLKQRGLLHTKPRWGDFFHTGFLNKLYLRLNDAVFRDSRKAIMFHVDDDRRELAMEDVDVLTQGGQTSTLGTGPGTDHNYSGIRVRPAYRWEGMFNAKHEAHYAHGSGWRRRWASKFGAWLGVTPLWLGVGSTSHELYLDVKLEGGKYVLMDAGTDYEGSKRGSNGAGLPSAGGTTLRTLP</sequence>
<feature type="transmembrane region" description="Helical" evidence="2">
    <location>
        <begin position="622"/>
        <end position="646"/>
    </location>
</feature>
<feature type="region of interest" description="Disordered" evidence="1">
    <location>
        <begin position="1"/>
        <end position="101"/>
    </location>
</feature>
<feature type="compositionally biased region" description="Basic and acidic residues" evidence="1">
    <location>
        <begin position="135"/>
        <end position="145"/>
    </location>
</feature>
<accession>A0A8H5AX26</accession>
<dbReference type="EMBL" id="JAACJJ010000056">
    <property type="protein sequence ID" value="KAF5312519.1"/>
    <property type="molecule type" value="Genomic_DNA"/>
</dbReference>
<feature type="transmembrane region" description="Helical" evidence="2">
    <location>
        <begin position="279"/>
        <end position="298"/>
    </location>
</feature>
<name>A0A8H5AX26_9AGAR</name>
<evidence type="ECO:0000313" key="3">
    <source>
        <dbReference type="EMBL" id="KAF5312519.1"/>
    </source>
</evidence>
<dbReference type="OrthoDB" id="10261361at2759"/>
<feature type="region of interest" description="Disordered" evidence="1">
    <location>
        <begin position="120"/>
        <end position="146"/>
    </location>
</feature>
<feature type="transmembrane region" description="Helical" evidence="2">
    <location>
        <begin position="563"/>
        <end position="585"/>
    </location>
</feature>
<dbReference type="Proteomes" id="UP000567179">
    <property type="component" value="Unassembled WGS sequence"/>
</dbReference>
<keyword evidence="4" id="KW-1185">Reference proteome</keyword>
<evidence type="ECO:0000313" key="4">
    <source>
        <dbReference type="Proteomes" id="UP000567179"/>
    </source>
</evidence>
<protein>
    <submittedName>
        <fullName evidence="3">Uncharacterized protein</fullName>
    </submittedName>
</protein>
<feature type="transmembrane region" description="Helical" evidence="2">
    <location>
        <begin position="447"/>
        <end position="470"/>
    </location>
</feature>
<gene>
    <name evidence="3" type="ORF">D9619_003561</name>
</gene>
<feature type="compositionally biased region" description="Polar residues" evidence="1">
    <location>
        <begin position="9"/>
        <end position="30"/>
    </location>
</feature>
<reference evidence="3 4" key="1">
    <citation type="journal article" date="2020" name="ISME J.">
        <title>Uncovering the hidden diversity of litter-decomposition mechanisms in mushroom-forming fungi.</title>
        <authorList>
            <person name="Floudas D."/>
            <person name="Bentzer J."/>
            <person name="Ahren D."/>
            <person name="Johansson T."/>
            <person name="Persson P."/>
            <person name="Tunlid A."/>
        </authorList>
    </citation>
    <scope>NUCLEOTIDE SEQUENCE [LARGE SCALE GENOMIC DNA]</scope>
    <source>
        <strain evidence="3 4">CBS 101986</strain>
    </source>
</reference>
<organism evidence="3 4">
    <name type="scientific">Psilocybe cf. subviscida</name>
    <dbReference type="NCBI Taxonomy" id="2480587"/>
    <lineage>
        <taxon>Eukaryota</taxon>
        <taxon>Fungi</taxon>
        <taxon>Dikarya</taxon>
        <taxon>Basidiomycota</taxon>
        <taxon>Agaricomycotina</taxon>
        <taxon>Agaricomycetes</taxon>
        <taxon>Agaricomycetidae</taxon>
        <taxon>Agaricales</taxon>
        <taxon>Agaricineae</taxon>
        <taxon>Strophariaceae</taxon>
        <taxon>Psilocybe</taxon>
    </lineage>
</organism>
<dbReference type="AlphaFoldDB" id="A0A8H5AX26"/>
<feature type="transmembrane region" description="Helical" evidence="2">
    <location>
        <begin position="253"/>
        <end position="273"/>
    </location>
</feature>
<keyword evidence="2" id="KW-0812">Transmembrane</keyword>
<proteinExistence type="predicted"/>